<reference evidence="1 2" key="1">
    <citation type="submission" date="2019-04" db="EMBL/GenBank/DDBJ databases">
        <title>Comparative genomics and transcriptomics to analyze fruiting body development in filamentous ascomycetes.</title>
        <authorList>
            <consortium name="DOE Joint Genome Institute"/>
            <person name="Lutkenhaus R."/>
            <person name="Traeger S."/>
            <person name="Breuer J."/>
            <person name="Kuo A."/>
            <person name="Lipzen A."/>
            <person name="Pangilinan J."/>
            <person name="Dilworth D."/>
            <person name="Sandor L."/>
            <person name="Poggeler S."/>
            <person name="Barry K."/>
            <person name="Grigoriev I.V."/>
            <person name="Nowrousian M."/>
        </authorList>
    </citation>
    <scope>NUCLEOTIDE SEQUENCE [LARGE SCALE GENOMIC DNA]</scope>
    <source>
        <strain evidence="1 2">CBS 389.68</strain>
    </source>
</reference>
<organism evidence="1 2">
    <name type="scientific">Ascodesmis nigricans</name>
    <dbReference type="NCBI Taxonomy" id="341454"/>
    <lineage>
        <taxon>Eukaryota</taxon>
        <taxon>Fungi</taxon>
        <taxon>Dikarya</taxon>
        <taxon>Ascomycota</taxon>
        <taxon>Pezizomycotina</taxon>
        <taxon>Pezizomycetes</taxon>
        <taxon>Pezizales</taxon>
        <taxon>Ascodesmidaceae</taxon>
        <taxon>Ascodesmis</taxon>
    </lineage>
</organism>
<keyword evidence="2" id="KW-1185">Reference proteome</keyword>
<evidence type="ECO:0000313" key="1">
    <source>
        <dbReference type="EMBL" id="TGZ81934.1"/>
    </source>
</evidence>
<dbReference type="AlphaFoldDB" id="A0A4S2MZD7"/>
<accession>A0A4S2MZD7</accession>
<gene>
    <name evidence="1" type="ORF">EX30DRAFT_340353</name>
</gene>
<sequence length="92" mass="10174">MLAPTVSLVLHYLQLTRPSFSLFPWPLRERAKKDGLQYSTSHCSIMVRPATGTPWFALPPVDVALLFRSTGLVAISPIVAGEKIIPIVLFDL</sequence>
<name>A0A4S2MZD7_9PEZI</name>
<dbReference type="InParanoid" id="A0A4S2MZD7"/>
<proteinExistence type="predicted"/>
<protein>
    <submittedName>
        <fullName evidence="1">Uncharacterized protein</fullName>
    </submittedName>
</protein>
<dbReference type="EMBL" id="ML220117">
    <property type="protein sequence ID" value="TGZ81934.1"/>
    <property type="molecule type" value="Genomic_DNA"/>
</dbReference>
<evidence type="ECO:0000313" key="2">
    <source>
        <dbReference type="Proteomes" id="UP000298138"/>
    </source>
</evidence>
<dbReference type="Proteomes" id="UP000298138">
    <property type="component" value="Unassembled WGS sequence"/>
</dbReference>